<accession>A0A5B7DIK6</accession>
<dbReference type="Proteomes" id="UP000324222">
    <property type="component" value="Unassembled WGS sequence"/>
</dbReference>
<sequence>MQVRFPVKYVEFLNEASVLRPRFPASSCPATAFMTTRSRKHETPDDNPPMKRSPISYDRKTTVESL</sequence>
<gene>
    <name evidence="2" type="ORF">E2C01_014001</name>
</gene>
<dbReference type="AlphaFoldDB" id="A0A5B7DIK6"/>
<dbReference type="EMBL" id="VSRR010000936">
    <property type="protein sequence ID" value="MPC21027.1"/>
    <property type="molecule type" value="Genomic_DNA"/>
</dbReference>
<organism evidence="2 3">
    <name type="scientific">Portunus trituberculatus</name>
    <name type="common">Swimming crab</name>
    <name type="synonym">Neptunus trituberculatus</name>
    <dbReference type="NCBI Taxonomy" id="210409"/>
    <lineage>
        <taxon>Eukaryota</taxon>
        <taxon>Metazoa</taxon>
        <taxon>Ecdysozoa</taxon>
        <taxon>Arthropoda</taxon>
        <taxon>Crustacea</taxon>
        <taxon>Multicrustacea</taxon>
        <taxon>Malacostraca</taxon>
        <taxon>Eumalacostraca</taxon>
        <taxon>Eucarida</taxon>
        <taxon>Decapoda</taxon>
        <taxon>Pleocyemata</taxon>
        <taxon>Brachyura</taxon>
        <taxon>Eubrachyura</taxon>
        <taxon>Portunoidea</taxon>
        <taxon>Portunidae</taxon>
        <taxon>Portuninae</taxon>
        <taxon>Portunus</taxon>
    </lineage>
</organism>
<comment type="caution">
    <text evidence="2">The sequence shown here is derived from an EMBL/GenBank/DDBJ whole genome shotgun (WGS) entry which is preliminary data.</text>
</comment>
<reference evidence="2 3" key="1">
    <citation type="submission" date="2019-05" db="EMBL/GenBank/DDBJ databases">
        <title>Another draft genome of Portunus trituberculatus and its Hox gene families provides insights of decapod evolution.</title>
        <authorList>
            <person name="Jeong J.-H."/>
            <person name="Song I."/>
            <person name="Kim S."/>
            <person name="Choi T."/>
            <person name="Kim D."/>
            <person name="Ryu S."/>
            <person name="Kim W."/>
        </authorList>
    </citation>
    <scope>NUCLEOTIDE SEQUENCE [LARGE SCALE GENOMIC DNA]</scope>
    <source>
        <tissue evidence="2">Muscle</tissue>
    </source>
</reference>
<feature type="compositionally biased region" description="Basic and acidic residues" evidence="1">
    <location>
        <begin position="57"/>
        <end position="66"/>
    </location>
</feature>
<name>A0A5B7DIK6_PORTR</name>
<evidence type="ECO:0000313" key="2">
    <source>
        <dbReference type="EMBL" id="MPC21027.1"/>
    </source>
</evidence>
<feature type="region of interest" description="Disordered" evidence="1">
    <location>
        <begin position="34"/>
        <end position="66"/>
    </location>
</feature>
<evidence type="ECO:0000256" key="1">
    <source>
        <dbReference type="SAM" id="MobiDB-lite"/>
    </source>
</evidence>
<keyword evidence="3" id="KW-1185">Reference proteome</keyword>
<evidence type="ECO:0000313" key="3">
    <source>
        <dbReference type="Proteomes" id="UP000324222"/>
    </source>
</evidence>
<proteinExistence type="predicted"/>
<protein>
    <submittedName>
        <fullName evidence="2">Uncharacterized protein</fullName>
    </submittedName>
</protein>